<dbReference type="EC" id="7.1.1.2" evidence="9"/>
<geneLocation type="mitochondrion" evidence="10"/>
<dbReference type="InterPro" id="IPR038430">
    <property type="entry name" value="NDAH_ubi_oxred_su3_sf"/>
</dbReference>
<evidence type="ECO:0000256" key="2">
    <source>
        <dbReference type="ARBA" id="ARBA00008472"/>
    </source>
</evidence>
<comment type="catalytic activity">
    <reaction evidence="8 9">
        <text>a ubiquinone + NADH + 5 H(+)(in) = a ubiquinol + NAD(+) + 4 H(+)(out)</text>
        <dbReference type="Rhea" id="RHEA:29091"/>
        <dbReference type="Rhea" id="RHEA-COMP:9565"/>
        <dbReference type="Rhea" id="RHEA-COMP:9566"/>
        <dbReference type="ChEBI" id="CHEBI:15378"/>
        <dbReference type="ChEBI" id="CHEBI:16389"/>
        <dbReference type="ChEBI" id="CHEBI:17976"/>
        <dbReference type="ChEBI" id="CHEBI:57540"/>
        <dbReference type="ChEBI" id="CHEBI:57945"/>
        <dbReference type="EC" id="7.1.1.2"/>
    </reaction>
</comment>
<keyword evidence="9" id="KW-0249">Electron transport</keyword>
<keyword evidence="9" id="KW-0679">Respiratory chain</keyword>
<evidence type="ECO:0000256" key="3">
    <source>
        <dbReference type="ARBA" id="ARBA00021007"/>
    </source>
</evidence>
<organism evidence="10">
    <name type="scientific">Figites sp. ZJUH 20220010</name>
    <dbReference type="NCBI Taxonomy" id="2995277"/>
    <lineage>
        <taxon>Eukaryota</taxon>
        <taxon>Metazoa</taxon>
        <taxon>Ecdysozoa</taxon>
        <taxon>Arthropoda</taxon>
        <taxon>Hexapoda</taxon>
        <taxon>Insecta</taxon>
        <taxon>Pterygota</taxon>
        <taxon>Neoptera</taxon>
        <taxon>Endopterygota</taxon>
        <taxon>Hymenoptera</taxon>
        <taxon>Apocrita</taxon>
        <taxon>Proctotrupomorpha</taxon>
        <taxon>Cynipoidea</taxon>
        <taxon>Figitidae</taxon>
        <taxon>Figitinae</taxon>
    </lineage>
</organism>
<dbReference type="GO" id="GO:0031966">
    <property type="term" value="C:mitochondrial membrane"/>
    <property type="evidence" value="ECO:0007669"/>
    <property type="project" value="UniProtKB-SubCell"/>
</dbReference>
<proteinExistence type="inferred from homology"/>
<dbReference type="PANTHER" id="PTHR11058:SF9">
    <property type="entry name" value="NADH-UBIQUINONE OXIDOREDUCTASE CHAIN 3"/>
    <property type="match status" value="1"/>
</dbReference>
<feature type="transmembrane region" description="Helical" evidence="9">
    <location>
        <begin position="6"/>
        <end position="25"/>
    </location>
</feature>
<reference evidence="10" key="1">
    <citation type="journal article" date="2022" name="Genes (Basel)">
        <title>Novel Gene Rearrangements in the Mitochondrial Genomes of Cynipoid Wasps (Hymenoptera: Cynipoidea).</title>
        <authorList>
            <person name="Shu X."/>
            <person name="Li Z."/>
            <person name="Yuan R."/>
            <person name="Tang P."/>
            <person name="Chen X."/>
        </authorList>
    </citation>
    <scope>NUCLEOTIDE SEQUENCE</scope>
</reference>
<keyword evidence="5 9" id="KW-0812">Transmembrane</keyword>
<evidence type="ECO:0000256" key="5">
    <source>
        <dbReference type="ARBA" id="ARBA00022692"/>
    </source>
</evidence>
<keyword evidence="9 10" id="KW-0496">Mitochondrion</keyword>
<dbReference type="EMBL" id="OM677829">
    <property type="protein sequence ID" value="UZT67530.1"/>
    <property type="molecule type" value="Genomic_DNA"/>
</dbReference>
<keyword evidence="6 9" id="KW-1133">Transmembrane helix</keyword>
<sequence>MFYMIFLNLLMILIGWILLMLNFVLSKKKMKNMNKITPFECGFDNMSMLRLPFSLQFYMISIIFLIFDVEISLIFPIIKSINLMNFYNNIFIIIVMILIFGLYYEWKEGSLEWLK</sequence>
<dbReference type="Pfam" id="PF00507">
    <property type="entry name" value="Oxidored_q4"/>
    <property type="match status" value="1"/>
</dbReference>
<feature type="transmembrane region" description="Helical" evidence="9">
    <location>
        <begin position="55"/>
        <end position="78"/>
    </location>
</feature>
<name>A0A9E8G7F5_9HYME</name>
<dbReference type="GO" id="GO:0008137">
    <property type="term" value="F:NADH dehydrogenase (ubiquinone) activity"/>
    <property type="evidence" value="ECO:0007669"/>
    <property type="project" value="UniProtKB-UniRule"/>
</dbReference>
<gene>
    <name evidence="10" type="primary">nad3</name>
</gene>
<protein>
    <recommendedName>
        <fullName evidence="3 9">NADH-ubiquinone oxidoreductase chain 3</fullName>
        <ecNumber evidence="9">7.1.1.2</ecNumber>
    </recommendedName>
</protein>
<keyword evidence="9" id="KW-1278">Translocase</keyword>
<evidence type="ECO:0000256" key="1">
    <source>
        <dbReference type="ARBA" id="ARBA00004370"/>
    </source>
</evidence>
<keyword evidence="7 9" id="KW-0472">Membrane</keyword>
<evidence type="ECO:0000313" key="10">
    <source>
        <dbReference type="EMBL" id="UZT67530.1"/>
    </source>
</evidence>
<accession>A0A9E8G7F5</accession>
<evidence type="ECO:0000256" key="8">
    <source>
        <dbReference type="ARBA" id="ARBA00049551"/>
    </source>
</evidence>
<comment type="similarity">
    <text evidence="2 9">Belongs to the complex I subunit 3 family.</text>
</comment>
<comment type="function">
    <text evidence="9">Core subunit of the mitochondrial membrane respiratory chain NADH dehydrogenase (Complex I) which catalyzes electron transfer from NADH through the respiratory chain, using ubiquinone as an electron acceptor. Essential for the catalytic activity of complex I.</text>
</comment>
<keyword evidence="9" id="KW-0830">Ubiquinone</keyword>
<dbReference type="InterPro" id="IPR000440">
    <property type="entry name" value="NADH_UbQ/plastoQ_OxRdtase_su3"/>
</dbReference>
<comment type="subcellular location">
    <subcellularLocation>
        <location evidence="1">Membrane</location>
    </subcellularLocation>
    <subcellularLocation>
        <location evidence="9">Mitochondrion membrane</location>
        <topology evidence="9">Multi-pass membrane protein</topology>
    </subcellularLocation>
</comment>
<keyword evidence="4 9" id="KW-0813">Transport</keyword>
<evidence type="ECO:0000256" key="6">
    <source>
        <dbReference type="ARBA" id="ARBA00022989"/>
    </source>
</evidence>
<feature type="transmembrane region" description="Helical" evidence="9">
    <location>
        <begin position="84"/>
        <end position="106"/>
    </location>
</feature>
<evidence type="ECO:0000256" key="7">
    <source>
        <dbReference type="ARBA" id="ARBA00023136"/>
    </source>
</evidence>
<dbReference type="GO" id="GO:0030964">
    <property type="term" value="C:NADH dehydrogenase complex"/>
    <property type="evidence" value="ECO:0007669"/>
    <property type="project" value="TreeGrafter"/>
</dbReference>
<dbReference type="AlphaFoldDB" id="A0A9E8G7F5"/>
<dbReference type="PANTHER" id="PTHR11058">
    <property type="entry name" value="NADH-UBIQUINONE OXIDOREDUCTASE CHAIN 3"/>
    <property type="match status" value="1"/>
</dbReference>
<evidence type="ECO:0000256" key="9">
    <source>
        <dbReference type="RuleBase" id="RU003640"/>
    </source>
</evidence>
<keyword evidence="9" id="KW-0520">NAD</keyword>
<reference evidence="10" key="2">
    <citation type="submission" date="2022-02" db="EMBL/GenBank/DDBJ databases">
        <authorList>
            <person name="Shu X.H."/>
            <person name="Li Z.K."/>
            <person name="Tang P."/>
            <person name="Chen X.X."/>
        </authorList>
    </citation>
    <scope>NUCLEOTIDE SEQUENCE</scope>
</reference>
<evidence type="ECO:0000256" key="4">
    <source>
        <dbReference type="ARBA" id="ARBA00022448"/>
    </source>
</evidence>
<dbReference type="Gene3D" id="1.20.58.1610">
    <property type="entry name" value="NADH:ubiquinone/plastoquinone oxidoreductase, chain 3"/>
    <property type="match status" value="1"/>
</dbReference>